<evidence type="ECO:0000313" key="7">
    <source>
        <dbReference type="Proteomes" id="UP000247498"/>
    </source>
</evidence>
<reference evidence="6 7" key="1">
    <citation type="journal article" date="2018" name="Sci. Rep.">
        <title>Raphidocelis subcapitata (=Pseudokirchneriella subcapitata) provides an insight into genome evolution and environmental adaptations in the Sphaeropleales.</title>
        <authorList>
            <person name="Suzuki S."/>
            <person name="Yamaguchi H."/>
            <person name="Nakajima N."/>
            <person name="Kawachi M."/>
        </authorList>
    </citation>
    <scope>NUCLEOTIDE SEQUENCE [LARGE SCALE GENOMIC DNA]</scope>
    <source>
        <strain evidence="6 7">NIES-35</strain>
    </source>
</reference>
<keyword evidence="3" id="KW-0472">Membrane</keyword>
<feature type="transmembrane region" description="Helical" evidence="3">
    <location>
        <begin position="364"/>
        <end position="388"/>
    </location>
</feature>
<evidence type="ECO:0000256" key="3">
    <source>
        <dbReference type="SAM" id="Phobius"/>
    </source>
</evidence>
<organism evidence="6 7">
    <name type="scientific">Raphidocelis subcapitata</name>
    <dbReference type="NCBI Taxonomy" id="307507"/>
    <lineage>
        <taxon>Eukaryota</taxon>
        <taxon>Viridiplantae</taxon>
        <taxon>Chlorophyta</taxon>
        <taxon>core chlorophytes</taxon>
        <taxon>Chlorophyceae</taxon>
        <taxon>CS clade</taxon>
        <taxon>Sphaeropleales</taxon>
        <taxon>Selenastraceae</taxon>
        <taxon>Raphidocelis</taxon>
    </lineage>
</organism>
<keyword evidence="3" id="KW-1133">Transmembrane helix</keyword>
<dbReference type="PROSITE" id="PS51164">
    <property type="entry name" value="CBM1_2"/>
    <property type="match status" value="1"/>
</dbReference>
<feature type="compositionally biased region" description="Pro residues" evidence="2">
    <location>
        <begin position="287"/>
        <end position="296"/>
    </location>
</feature>
<feature type="region of interest" description="Disordered" evidence="2">
    <location>
        <begin position="286"/>
        <end position="357"/>
    </location>
</feature>
<feature type="compositionally biased region" description="Gly residues" evidence="2">
    <location>
        <begin position="478"/>
        <end position="489"/>
    </location>
</feature>
<dbReference type="InterPro" id="IPR000254">
    <property type="entry name" value="CBD"/>
</dbReference>
<sequence>MRRGSAPLTAALLCALLAVASAAQRQDSLDASNQWGTCGGLNGPNQEDAAGAACPEGFTCVRLDRWFWQCRESKEAGSALAHARTIEPYAQCGGKNGHPDQADAVWPDTHCAQGYDCERQDESNYRCMPSTAQSTSPADGSAESYDANIASSPPEAIRLGLTFPGLALGEFTDKYARGALAAVARVSGVDAAAISASYATAADAASPETSRRKLTDPPAGRRLAQAEAGGVAALYALSASDREGTLQRLEEASANDGAGFAAALSGEGVPIRPEVSVNGVVRVPLRPAAPPSPSPAPKDKAAADAKDAAPADKEPKPKEGDKAKDKAAADKEKDKAAPGKSPAPAAKPAPPPAQVAATARGNKAGVVVGAVVSGLVGTLLLALAVVVVSHQLRERDAKKAKKAAAAAADIESGNGGADASASEAAAAAGEEAATAAAADAAAAPASAAASASGAAAHRHESASAHPQAFLPELPESGSAGGAGNTGGGASDRQGA</sequence>
<dbReference type="GO" id="GO:0005576">
    <property type="term" value="C:extracellular region"/>
    <property type="evidence" value="ECO:0007669"/>
    <property type="project" value="InterPro"/>
</dbReference>
<feature type="region of interest" description="Disordered" evidence="2">
    <location>
        <begin position="200"/>
        <end position="223"/>
    </location>
</feature>
<dbReference type="EMBL" id="BDRX01000074">
    <property type="protein sequence ID" value="GBF96065.1"/>
    <property type="molecule type" value="Genomic_DNA"/>
</dbReference>
<dbReference type="SMART" id="SM00236">
    <property type="entry name" value="fCBD"/>
    <property type="match status" value="2"/>
</dbReference>
<dbReference type="GO" id="GO:0030248">
    <property type="term" value="F:cellulose binding"/>
    <property type="evidence" value="ECO:0007669"/>
    <property type="project" value="InterPro"/>
</dbReference>
<keyword evidence="3" id="KW-0812">Transmembrane</keyword>
<name>A0A2V0PG76_9CHLO</name>
<comment type="caution">
    <text evidence="6">The sequence shown here is derived from an EMBL/GenBank/DDBJ whole genome shotgun (WGS) entry which is preliminary data.</text>
</comment>
<dbReference type="AlphaFoldDB" id="A0A2V0PG76"/>
<feature type="region of interest" description="Disordered" evidence="2">
    <location>
        <begin position="447"/>
        <end position="495"/>
    </location>
</feature>
<feature type="region of interest" description="Disordered" evidence="2">
    <location>
        <begin position="128"/>
        <end position="148"/>
    </location>
</feature>
<protein>
    <recommendedName>
        <fullName evidence="5">CBM1 domain-containing protein</fullName>
    </recommendedName>
</protein>
<accession>A0A2V0PG76</accession>
<dbReference type="GO" id="GO:0005975">
    <property type="term" value="P:carbohydrate metabolic process"/>
    <property type="evidence" value="ECO:0007669"/>
    <property type="project" value="InterPro"/>
</dbReference>
<evidence type="ECO:0000256" key="4">
    <source>
        <dbReference type="SAM" id="SignalP"/>
    </source>
</evidence>
<dbReference type="OrthoDB" id="552824at2759"/>
<keyword evidence="7" id="KW-1185">Reference proteome</keyword>
<feature type="chain" id="PRO_5016081786" description="CBM1 domain-containing protein" evidence="4">
    <location>
        <begin position="23"/>
        <end position="495"/>
    </location>
</feature>
<gene>
    <name evidence="6" type="ORF">Rsub_08941</name>
</gene>
<dbReference type="Proteomes" id="UP000247498">
    <property type="component" value="Unassembled WGS sequence"/>
</dbReference>
<evidence type="ECO:0000313" key="6">
    <source>
        <dbReference type="EMBL" id="GBF96065.1"/>
    </source>
</evidence>
<feature type="domain" description="CBM1" evidence="5">
    <location>
        <begin position="30"/>
        <end position="71"/>
    </location>
</feature>
<proteinExistence type="predicted"/>
<evidence type="ECO:0000256" key="1">
    <source>
        <dbReference type="ARBA" id="ARBA00022729"/>
    </source>
</evidence>
<keyword evidence="1 4" id="KW-0732">Signal</keyword>
<feature type="compositionally biased region" description="Basic and acidic residues" evidence="2">
    <location>
        <begin position="297"/>
        <end position="337"/>
    </location>
</feature>
<dbReference type="InParanoid" id="A0A2V0PG76"/>
<evidence type="ECO:0000256" key="2">
    <source>
        <dbReference type="SAM" id="MobiDB-lite"/>
    </source>
</evidence>
<evidence type="ECO:0000259" key="5">
    <source>
        <dbReference type="PROSITE" id="PS51164"/>
    </source>
</evidence>
<feature type="signal peptide" evidence="4">
    <location>
        <begin position="1"/>
        <end position="22"/>
    </location>
</feature>